<evidence type="ECO:0000313" key="1">
    <source>
        <dbReference type="EMBL" id="MFC7091741.1"/>
    </source>
</evidence>
<dbReference type="RefSeq" id="WP_346061199.1">
    <property type="nucleotide sequence ID" value="NZ_BAAADR010000003.1"/>
</dbReference>
<keyword evidence="2" id="KW-1185">Reference proteome</keyword>
<sequence>MDRSSPPATPHDARTLVIRDNRVPSRQLLDGRGQLEIEHQGRRYQLRETRNGKLILTC</sequence>
<dbReference type="Proteomes" id="UP001596411">
    <property type="component" value="Unassembled WGS sequence"/>
</dbReference>
<dbReference type="Gene3D" id="2.10.70.10">
    <property type="entry name" value="Complement Module, domain 1"/>
    <property type="match status" value="1"/>
</dbReference>
<gene>
    <name evidence="1" type="primary">hemP</name>
    <name evidence="1" type="ORF">ACFQH5_19545</name>
</gene>
<comment type="caution">
    <text evidence="1">The sequence shown here is derived from an EMBL/GenBank/DDBJ whole genome shotgun (WGS) entry which is preliminary data.</text>
</comment>
<dbReference type="InterPro" id="IPR019600">
    <property type="entry name" value="Hemin_uptake_protein_HemP"/>
</dbReference>
<proteinExistence type="predicted"/>
<evidence type="ECO:0000313" key="2">
    <source>
        <dbReference type="Proteomes" id="UP001596411"/>
    </source>
</evidence>
<organism evidence="1 2">
    <name type="scientific">Halomonas salifodinae</name>
    <dbReference type="NCBI Taxonomy" id="438745"/>
    <lineage>
        <taxon>Bacteria</taxon>
        <taxon>Pseudomonadati</taxon>
        <taxon>Pseudomonadota</taxon>
        <taxon>Gammaproteobacteria</taxon>
        <taxon>Oceanospirillales</taxon>
        <taxon>Halomonadaceae</taxon>
        <taxon>Halomonas</taxon>
    </lineage>
</organism>
<name>A0ABW2F3M6_9GAMM</name>
<reference evidence="2" key="1">
    <citation type="journal article" date="2019" name="Int. J. Syst. Evol. Microbiol.">
        <title>The Global Catalogue of Microorganisms (GCM) 10K type strain sequencing project: providing services to taxonomists for standard genome sequencing and annotation.</title>
        <authorList>
            <consortium name="The Broad Institute Genomics Platform"/>
            <consortium name="The Broad Institute Genome Sequencing Center for Infectious Disease"/>
            <person name="Wu L."/>
            <person name="Ma J."/>
        </authorList>
    </citation>
    <scope>NUCLEOTIDE SEQUENCE [LARGE SCALE GENOMIC DNA]</scope>
    <source>
        <strain evidence="2">CGMCC 1.13666</strain>
    </source>
</reference>
<protein>
    <submittedName>
        <fullName evidence="1">Hemin uptake protein HemP</fullName>
    </submittedName>
</protein>
<dbReference type="EMBL" id="JBHSZP010000043">
    <property type="protein sequence ID" value="MFC7091741.1"/>
    <property type="molecule type" value="Genomic_DNA"/>
</dbReference>
<dbReference type="Pfam" id="PF10636">
    <property type="entry name" value="hemP"/>
    <property type="match status" value="1"/>
</dbReference>
<accession>A0ABW2F3M6</accession>